<dbReference type="InterPro" id="IPR006059">
    <property type="entry name" value="SBP"/>
</dbReference>
<dbReference type="EMBL" id="QUAL01000132">
    <property type="protein sequence ID" value="RIQ22777.1"/>
    <property type="molecule type" value="Genomic_DNA"/>
</dbReference>
<comment type="subcellular location">
    <subcellularLocation>
        <location evidence="1">Cell envelope</location>
    </subcellularLocation>
</comment>
<comment type="similarity">
    <text evidence="2">Belongs to the bacterial solute-binding protein 1 family.</text>
</comment>
<keyword evidence="8" id="KW-1185">Reference proteome</keyword>
<dbReference type="Gene3D" id="3.40.190.10">
    <property type="entry name" value="Periplasmic binding protein-like II"/>
    <property type="match status" value="1"/>
</dbReference>
<reference evidence="7 8" key="1">
    <citation type="submission" date="2018-09" db="EMBL/GenBank/DDBJ databases">
        <title>Isolation, diversity and antifungal activity of actinobacteria from wheat.</title>
        <authorList>
            <person name="Han C."/>
        </authorList>
    </citation>
    <scope>NUCLEOTIDE SEQUENCE [LARGE SCALE GENOMIC DNA]</scope>
    <source>
        <strain evidence="7 8">NEAU-YY265</strain>
    </source>
</reference>
<dbReference type="Pfam" id="PF01547">
    <property type="entry name" value="SBP_bac_1"/>
    <property type="match status" value="1"/>
</dbReference>
<name>A0A418KQF5_9ACTN</name>
<accession>A0A418KQF5</accession>
<feature type="signal peptide" evidence="6">
    <location>
        <begin position="1"/>
        <end position="30"/>
    </location>
</feature>
<feature type="region of interest" description="Disordered" evidence="5">
    <location>
        <begin position="37"/>
        <end position="67"/>
    </location>
</feature>
<evidence type="ECO:0000313" key="8">
    <source>
        <dbReference type="Proteomes" id="UP000284057"/>
    </source>
</evidence>
<evidence type="ECO:0000256" key="5">
    <source>
        <dbReference type="SAM" id="MobiDB-lite"/>
    </source>
</evidence>
<dbReference type="PANTHER" id="PTHR43649:SF31">
    <property type="entry name" value="SN-GLYCEROL-3-PHOSPHATE-BINDING PERIPLASMIC PROTEIN UGPB"/>
    <property type="match status" value="1"/>
</dbReference>
<evidence type="ECO:0000256" key="3">
    <source>
        <dbReference type="ARBA" id="ARBA00022448"/>
    </source>
</evidence>
<dbReference type="PROSITE" id="PS51318">
    <property type="entry name" value="TAT"/>
    <property type="match status" value="1"/>
</dbReference>
<dbReference type="InterPro" id="IPR006311">
    <property type="entry name" value="TAT_signal"/>
</dbReference>
<gene>
    <name evidence="7" type="ORF">DY240_13445</name>
</gene>
<dbReference type="PROSITE" id="PS51257">
    <property type="entry name" value="PROKAR_LIPOPROTEIN"/>
    <property type="match status" value="1"/>
</dbReference>
<evidence type="ECO:0000256" key="2">
    <source>
        <dbReference type="ARBA" id="ARBA00008520"/>
    </source>
</evidence>
<feature type="compositionally biased region" description="Gly residues" evidence="5">
    <location>
        <begin position="38"/>
        <end position="65"/>
    </location>
</feature>
<dbReference type="Proteomes" id="UP000284057">
    <property type="component" value="Unassembled WGS sequence"/>
</dbReference>
<dbReference type="AlphaFoldDB" id="A0A418KQF5"/>
<dbReference type="OrthoDB" id="2644341at2"/>
<dbReference type="InterPro" id="IPR050490">
    <property type="entry name" value="Bact_solute-bd_prot1"/>
</dbReference>
<comment type="caution">
    <text evidence="7">The sequence shown here is derived from an EMBL/GenBank/DDBJ whole genome shotgun (WGS) entry which is preliminary data.</text>
</comment>
<evidence type="ECO:0000313" key="7">
    <source>
        <dbReference type="EMBL" id="RIQ22777.1"/>
    </source>
</evidence>
<evidence type="ECO:0000256" key="1">
    <source>
        <dbReference type="ARBA" id="ARBA00004196"/>
    </source>
</evidence>
<protein>
    <submittedName>
        <fullName evidence="7">Extracellular solute-binding protein</fullName>
    </submittedName>
</protein>
<organism evidence="7 8">
    <name type="scientific">Jiangella rhizosphaerae</name>
    <dbReference type="NCBI Taxonomy" id="2293569"/>
    <lineage>
        <taxon>Bacteria</taxon>
        <taxon>Bacillati</taxon>
        <taxon>Actinomycetota</taxon>
        <taxon>Actinomycetes</taxon>
        <taxon>Jiangellales</taxon>
        <taxon>Jiangellaceae</taxon>
        <taxon>Jiangella</taxon>
    </lineage>
</organism>
<evidence type="ECO:0000256" key="6">
    <source>
        <dbReference type="SAM" id="SignalP"/>
    </source>
</evidence>
<keyword evidence="4 6" id="KW-0732">Signal</keyword>
<dbReference type="PANTHER" id="PTHR43649">
    <property type="entry name" value="ARABINOSE-BINDING PROTEIN-RELATED"/>
    <property type="match status" value="1"/>
</dbReference>
<dbReference type="GO" id="GO:0030313">
    <property type="term" value="C:cell envelope"/>
    <property type="evidence" value="ECO:0007669"/>
    <property type="project" value="UniProtKB-SubCell"/>
</dbReference>
<proteinExistence type="inferred from homology"/>
<dbReference type="SUPFAM" id="SSF53850">
    <property type="entry name" value="Periplasmic binding protein-like II"/>
    <property type="match status" value="1"/>
</dbReference>
<dbReference type="RefSeq" id="WP_119660386.1">
    <property type="nucleotide sequence ID" value="NZ_QUAL01000132.1"/>
</dbReference>
<sequence length="508" mass="53120">MSREQNPISRRRLLRSAGLLAGVAGAFGLAACDTAPSGAGGPSGGGGPSAGGAGGPTGGTSGGTGPLLWWDQFNPLQDLQKATFERFTADGGPEVQYTVYNPAEQGQALQLAQGSGQLPDVFTLAGVGVPAAVLRDQGWFSPLSTGDAIRDALPEGSLVPGIHVFDDQVYSFSIFSFRQYETLLWFNRGLLERAGVDPEQPPASWDDLRAAARAVQDAGSSGLILPLQFPDRLQAFVLELAQTAGFPGSRESGTNGIDLTTGEYRFHDDAFVEAIEFLLSFQQDGLLFPASTSLDARSGRARWAADGAGFFLDGPYCAGVVAGDFAAFLPQLGVGAIPTPGGDAPVLTRPPTGGTFWASGQSDQVDQVSELLTYLVDEEYQRGLAEAMDQPPLDLAAVAGSDAHETYKQCIEFFAEQVFLGPSPQARAGVTAVEAAMTPVQPTLGDIVQGAFSGQVDDVRGALRTLSDGMTRAREAAIAQVGGDVTAESWAFPDWSPGTDFGPEEYAG</sequence>
<evidence type="ECO:0000256" key="4">
    <source>
        <dbReference type="ARBA" id="ARBA00022729"/>
    </source>
</evidence>
<feature type="chain" id="PRO_5038708811" evidence="6">
    <location>
        <begin position="31"/>
        <end position="508"/>
    </location>
</feature>
<keyword evidence="3" id="KW-0813">Transport</keyword>